<protein>
    <submittedName>
        <fullName evidence="2">5'-methylthioadenosine/S-adenosylhomocysteine nucleosidase</fullName>
    </submittedName>
</protein>
<dbReference type="GO" id="GO:0008782">
    <property type="term" value="F:adenosylhomocysteine nucleosidase activity"/>
    <property type="evidence" value="ECO:0007669"/>
    <property type="project" value="TreeGrafter"/>
</dbReference>
<dbReference type="AlphaFoldDB" id="A0A6M1R3D0"/>
<reference evidence="2 3" key="1">
    <citation type="submission" date="2020-02" db="EMBL/GenBank/DDBJ databases">
        <title>Whole-genome analyses of novel actinobacteria.</title>
        <authorList>
            <person name="Sahin N."/>
        </authorList>
    </citation>
    <scope>NUCLEOTIDE SEQUENCE [LARGE SCALE GENOMIC DNA]</scope>
    <source>
        <strain evidence="2 3">KC13</strain>
    </source>
</reference>
<dbReference type="RefSeq" id="WP_165110987.1">
    <property type="nucleotide sequence ID" value="NZ_JAALAA010000008.1"/>
</dbReference>
<gene>
    <name evidence="2" type="ORF">G5C66_10890</name>
</gene>
<accession>A0A6M1R3D0</accession>
<dbReference type="PANTHER" id="PTHR46832">
    <property type="entry name" value="5'-METHYLTHIOADENOSINE/S-ADENOSYLHOMOCYSTEINE NUCLEOSIDASE"/>
    <property type="match status" value="1"/>
</dbReference>
<dbReference type="Proteomes" id="UP000483261">
    <property type="component" value="Unassembled WGS sequence"/>
</dbReference>
<evidence type="ECO:0000313" key="3">
    <source>
        <dbReference type="Proteomes" id="UP000483261"/>
    </source>
</evidence>
<dbReference type="CDD" id="cd09008">
    <property type="entry name" value="MTAN"/>
    <property type="match status" value="1"/>
</dbReference>
<proteinExistence type="predicted"/>
<dbReference type="GO" id="GO:0005829">
    <property type="term" value="C:cytosol"/>
    <property type="evidence" value="ECO:0007669"/>
    <property type="project" value="TreeGrafter"/>
</dbReference>
<name>A0A6M1R3D0_9ACTN</name>
<evidence type="ECO:0000313" key="2">
    <source>
        <dbReference type="EMBL" id="NGN93241.1"/>
    </source>
</evidence>
<dbReference type="GO" id="GO:0008930">
    <property type="term" value="F:methylthioadenosine nucleosidase activity"/>
    <property type="evidence" value="ECO:0007669"/>
    <property type="project" value="TreeGrafter"/>
</dbReference>
<feature type="domain" description="Nucleoside phosphorylase" evidence="1">
    <location>
        <begin position="8"/>
        <end position="239"/>
    </location>
</feature>
<dbReference type="EMBL" id="JAALAA010000008">
    <property type="protein sequence ID" value="NGN93241.1"/>
    <property type="molecule type" value="Genomic_DNA"/>
</dbReference>
<dbReference type="InterPro" id="IPR035994">
    <property type="entry name" value="Nucleoside_phosphorylase_sf"/>
</dbReference>
<dbReference type="GO" id="GO:0019284">
    <property type="term" value="P:L-methionine salvage from S-adenosylmethionine"/>
    <property type="evidence" value="ECO:0007669"/>
    <property type="project" value="TreeGrafter"/>
</dbReference>
<evidence type="ECO:0000259" key="1">
    <source>
        <dbReference type="Pfam" id="PF01048"/>
    </source>
</evidence>
<dbReference type="PANTHER" id="PTHR46832:SF1">
    <property type="entry name" value="5'-METHYLTHIOADENOSINE_S-ADENOSYLHOMOCYSTEINE NUCLEOSIDASE"/>
    <property type="match status" value="1"/>
</dbReference>
<dbReference type="Gene3D" id="3.40.50.1580">
    <property type="entry name" value="Nucleoside phosphorylase domain"/>
    <property type="match status" value="1"/>
</dbReference>
<keyword evidence="3" id="KW-1185">Reference proteome</keyword>
<dbReference type="Pfam" id="PF01048">
    <property type="entry name" value="PNP_UDP_1"/>
    <property type="match status" value="1"/>
</dbReference>
<dbReference type="SUPFAM" id="SSF53167">
    <property type="entry name" value="Purine and uridine phosphorylases"/>
    <property type="match status" value="1"/>
</dbReference>
<dbReference type="InterPro" id="IPR000845">
    <property type="entry name" value="Nucleoside_phosphorylase_d"/>
</dbReference>
<dbReference type="GO" id="GO:0009116">
    <property type="term" value="P:nucleoside metabolic process"/>
    <property type="evidence" value="ECO:0007669"/>
    <property type="project" value="InterPro"/>
</dbReference>
<comment type="caution">
    <text evidence="2">The sequence shown here is derived from an EMBL/GenBank/DDBJ whole genome shotgun (WGS) entry which is preliminary data.</text>
</comment>
<sequence>MTEPRVAVVLTALDIEYKAVREHLADLETERLESGTRYEIGTVRGTNCRVVIGQTGAGNKAAAILAERAISNYKPVALLFSGVGGALRDSIQPGDVVVGSKIYAYQSAAGEDDGLKARPESWKLGHRVSEAVRETIRQGEWAKRLAAGSRVPSVKCGPVAAGEVVQKSRISYEARWVKQHYNDAAAIEMEGAGIAEAGHLNDLPVAVVRGISDRADGDKTVSNDDHWQPLAAGYAAAFAIELAVQLIEGDPDKASNVGRRSNLSEDVAGHERFGGRGNTFNFNSNSNSGTVGMQATTISGGTVNVSTPGGGGGGADTDALLAELRTLLEHHHQAGDVDGDTYEAAHRQLEAAESMAAQDGQGSRSKMLLPLKMFSAAVSDVTAIAAKAAEAVNHVKGLL</sequence>
<organism evidence="2 3">
    <name type="scientific">Nocardioides turkmenicus</name>
    <dbReference type="NCBI Taxonomy" id="2711220"/>
    <lineage>
        <taxon>Bacteria</taxon>
        <taxon>Bacillati</taxon>
        <taxon>Actinomycetota</taxon>
        <taxon>Actinomycetes</taxon>
        <taxon>Propionibacteriales</taxon>
        <taxon>Nocardioidaceae</taxon>
        <taxon>Nocardioides</taxon>
    </lineage>
</organism>